<feature type="region of interest" description="Disordered" evidence="6">
    <location>
        <begin position="29"/>
        <end position="49"/>
    </location>
</feature>
<dbReference type="eggNOG" id="KOG1459">
    <property type="taxonomic scope" value="Eukaryota"/>
</dbReference>
<evidence type="ECO:0000256" key="5">
    <source>
        <dbReference type="ARBA" id="ARBA00022746"/>
    </source>
</evidence>
<dbReference type="PROSITE" id="PS01045">
    <property type="entry name" value="SQUALEN_PHYTOEN_SYN_2"/>
    <property type="match status" value="1"/>
</dbReference>
<name>Q6J214_CHLRE</name>
<evidence type="ECO:0000313" key="8">
    <source>
        <dbReference type="EMBL" id="AAT38475.1"/>
    </source>
</evidence>
<dbReference type="GO" id="GO:0016117">
    <property type="term" value="P:carotenoid biosynthetic process"/>
    <property type="evidence" value="ECO:0000318"/>
    <property type="project" value="GO_Central"/>
</dbReference>
<dbReference type="CDD" id="cd00683">
    <property type="entry name" value="Trans_IPPS_HH"/>
    <property type="match status" value="1"/>
</dbReference>
<sequence length="382" mass="43528">MNFRTAHSAQTCPARGRRMAVARATLLRPQSNVSSSAPSSSAPGLPQTLKGRDVEDYAMWRCIEAHEGQRMAVPRGFKWSGGVLDQAYEKCGQVTSEYAKTFYLGTQLMTPAQAKAVWAVYVWCRRTDELVDGPNASKITPKALDRWEERLEALFDGKPYDELDAALTDTAAKFPLHIQPFRDMIEGMRMDLVKSRYETFDELYEYCYRVAGTVALMCMPIMGIEPTYKGQLEPVYRAALALGTANQLTNILRDVGEDAYQRNRIYVPLDELDKYGISEKELLTGLHAPTTGAMDDRWRNFMHFQITRARQYFTDAEGGVDLLAPQARWPVWSALILYRQILDAIEANDYDNFSKRAYVPKWRKMVSLPVAYTRALMPARRR</sequence>
<dbReference type="FunCoup" id="Q6J214">
    <property type="interactions" value="191"/>
</dbReference>
<evidence type="ECO:0000256" key="3">
    <source>
        <dbReference type="ARBA" id="ARBA00012396"/>
    </source>
</evidence>
<protein>
    <recommendedName>
        <fullName evidence="3">15-cis-phytoene synthase</fullName>
        <ecNumber evidence="3">2.5.1.32</ecNumber>
    </recommendedName>
</protein>
<dbReference type="SFLD" id="SFLDS00005">
    <property type="entry name" value="Isoprenoid_Synthase_Type_I"/>
    <property type="match status" value="1"/>
</dbReference>
<dbReference type="KEGG" id="cre:CHLRE_02g095092v5"/>
<dbReference type="GO" id="GO:0009536">
    <property type="term" value="C:plastid"/>
    <property type="evidence" value="ECO:0007669"/>
    <property type="project" value="UniProtKB-ARBA"/>
</dbReference>
<evidence type="ECO:0000313" key="10">
    <source>
        <dbReference type="Proteomes" id="UP000006906"/>
    </source>
</evidence>
<keyword evidence="5" id="KW-0125">Carotenoid biosynthesis</keyword>
<proteinExistence type="inferred from homology"/>
<reference evidence="9 10" key="2">
    <citation type="journal article" date="2007" name="Science">
        <title>The Chlamydomonas genome reveals the evolution of key animal and plant functions.</title>
        <authorList>
            <person name="Merchant S.S."/>
            <person name="Prochnik S.E."/>
            <person name="Vallon O."/>
            <person name="Harris E.H."/>
            <person name="Karpowicz S.J."/>
            <person name="Witman G.B."/>
            <person name="Terry A."/>
            <person name="Salamov A."/>
            <person name="Fritz-Laylin L.K."/>
            <person name="Marechal-Drouard L."/>
            <person name="Marshall W.F."/>
            <person name="Qu L.H."/>
            <person name="Nelson D.R."/>
            <person name="Sanderfoot A.A."/>
            <person name="Spalding M.H."/>
            <person name="Kapitonov V.V."/>
            <person name="Ren Q."/>
            <person name="Ferris P."/>
            <person name="Lindquist E."/>
            <person name="Shapiro H."/>
            <person name="Lucas S.M."/>
            <person name="Grimwood J."/>
            <person name="Schmutz J."/>
            <person name="Cardol P."/>
            <person name="Cerutti H."/>
            <person name="Chanfreau G."/>
            <person name="Chen C.L."/>
            <person name="Cognat V."/>
            <person name="Croft M.T."/>
            <person name="Dent R."/>
            <person name="Dutcher S."/>
            <person name="Fernandez E."/>
            <person name="Fukuzawa H."/>
            <person name="Gonzalez-Ballester D."/>
            <person name="Gonzalez-Halphen D."/>
            <person name="Hallmann A."/>
            <person name="Hanikenne M."/>
            <person name="Hippler M."/>
            <person name="Inwood W."/>
            <person name="Jabbari K."/>
            <person name="Kalanon M."/>
            <person name="Kuras R."/>
            <person name="Lefebvre P.A."/>
            <person name="Lemaire S.D."/>
            <person name="Lobanov A.V."/>
            <person name="Lohr M."/>
            <person name="Manuell A."/>
            <person name="Meier I."/>
            <person name="Mets L."/>
            <person name="Mittag M."/>
            <person name="Mittelmeier T."/>
            <person name="Moroney J.V."/>
            <person name="Moseley J."/>
            <person name="Napoli C."/>
            <person name="Nedelcu A.M."/>
            <person name="Niyogi K."/>
            <person name="Novoselov S.V."/>
            <person name="Paulsen I.T."/>
            <person name="Pazour G."/>
            <person name="Purton S."/>
            <person name="Ral J.P."/>
            <person name="Riano-Pachon D.M."/>
            <person name="Riekhof W."/>
            <person name="Rymarquis L."/>
            <person name="Schroda M."/>
            <person name="Stern D."/>
            <person name="Umen J."/>
            <person name="Willows R."/>
            <person name="Wilson N."/>
            <person name="Zimmer S.L."/>
            <person name="Allmer J."/>
            <person name="Balk J."/>
            <person name="Bisova K."/>
            <person name="Chen C.J."/>
            <person name="Elias M."/>
            <person name="Gendler K."/>
            <person name="Hauser C."/>
            <person name="Lamb M.R."/>
            <person name="Ledford H."/>
            <person name="Long J.C."/>
            <person name="Minagawa J."/>
            <person name="Page M.D."/>
            <person name="Pan J."/>
            <person name="Pootakham W."/>
            <person name="Roje S."/>
            <person name="Rose A."/>
            <person name="Stahlberg E."/>
            <person name="Terauchi A.M."/>
            <person name="Yang P."/>
            <person name="Ball S."/>
            <person name="Bowler C."/>
            <person name="Dieckmann C.L."/>
            <person name="Gladyshev V.N."/>
            <person name="Green P."/>
            <person name="Jorgensen R."/>
            <person name="Mayfield S."/>
            <person name="Mueller-Roeber B."/>
            <person name="Rajamani S."/>
            <person name="Sayre R.T."/>
            <person name="Brokstein P."/>
            <person name="Dubchak I."/>
            <person name="Goodstein D."/>
            <person name="Hornick L."/>
            <person name="Huang Y.W."/>
            <person name="Jhaveri J."/>
            <person name="Luo Y."/>
            <person name="Martinez D."/>
            <person name="Ngau W.C."/>
            <person name="Otillar B."/>
            <person name="Poliakov A."/>
            <person name="Porter A."/>
            <person name="Szajkowski L."/>
            <person name="Werner G."/>
            <person name="Zhou K."/>
            <person name="Grigoriev I.V."/>
            <person name="Rokhsar D.S."/>
            <person name="Grossman A.R."/>
        </authorList>
    </citation>
    <scope>NUCLEOTIDE SEQUENCE [LARGE SCALE GENOMIC DNA]</scope>
    <source>
        <strain evidence="10">CC-503</strain>
        <strain evidence="9">CC-503 cw92 mt+</strain>
    </source>
</reference>
<dbReference type="InterPro" id="IPR044843">
    <property type="entry name" value="Trans_IPPS_bact-type"/>
</dbReference>
<dbReference type="SFLD" id="SFLDG01212">
    <property type="entry name" value="Phytoene_synthase_like"/>
    <property type="match status" value="1"/>
</dbReference>
<accession>Q6J214</accession>
<dbReference type="GO" id="GO:0046905">
    <property type="term" value="F:15-cis-phytoene synthase activity"/>
    <property type="evidence" value="ECO:0000318"/>
    <property type="project" value="GO_Central"/>
</dbReference>
<dbReference type="RefSeq" id="XP_001701192.1">
    <property type="nucleotide sequence ID" value="XM_001701140.1"/>
</dbReference>
<dbReference type="Proteomes" id="UP000006906">
    <property type="component" value="Chromosome 2"/>
</dbReference>
<keyword evidence="4" id="KW-0808">Transferase</keyword>
<dbReference type="Pfam" id="PF00494">
    <property type="entry name" value="SQS_PSY"/>
    <property type="match status" value="1"/>
</dbReference>
<dbReference type="STRING" id="3055.Q6J214"/>
<dbReference type="GeneID" id="5726776"/>
<dbReference type="Gene3D" id="1.10.600.10">
    <property type="entry name" value="Farnesyl Diphosphate Synthase"/>
    <property type="match status" value="1"/>
</dbReference>
<dbReference type="SMR" id="Q6J214"/>
<dbReference type="AlphaFoldDB" id="Q6J214"/>
<evidence type="ECO:0000256" key="1">
    <source>
        <dbReference type="ARBA" id="ARBA00001805"/>
    </source>
</evidence>
<reference evidence="8" key="1">
    <citation type="journal article" date="2004" name="Genetics">
        <title>White mutants of Chlamydomonas reinhardtii are defective in phytoene synthase.</title>
        <authorList>
            <person name="McCarthy S.S."/>
            <person name="Kobayashi M.C."/>
            <person name="Niyogi K.K."/>
        </authorList>
    </citation>
    <scope>NUCLEOTIDE SEQUENCE</scope>
    <source>
        <strain evidence="7">137c</strain>
        <strain evidence="8">S1D2</strain>
    </source>
</reference>
<feature type="compositionally biased region" description="Low complexity" evidence="6">
    <location>
        <begin position="34"/>
        <end position="43"/>
    </location>
</feature>
<dbReference type="GO" id="GO:0004311">
    <property type="term" value="F:geranylgeranyl diphosphate synthase activity"/>
    <property type="evidence" value="ECO:0007669"/>
    <property type="project" value="InterPro"/>
</dbReference>
<reference evidence="9" key="3">
    <citation type="submission" date="2017-07" db="EMBL/GenBank/DDBJ databases">
        <title>WGS assembly of Chlamydomonas reinhardtii.</title>
        <authorList>
            <consortium name="Chlamydomonas Annotation Team"/>
            <consortium name="JGI Annotation Team"/>
            <person name="Merchant S.S."/>
            <person name="Prochnik S.E."/>
            <person name="Vallon O."/>
            <person name="Harris E.H."/>
            <person name="Karpowicz S.J."/>
            <person name="Witman G.B."/>
            <person name="Terry A."/>
            <person name="Salamov A."/>
            <person name="Fritz-Laylin L.K."/>
            <person name="Marechal-Drouard L."/>
            <person name="Marshall W.F."/>
            <person name="Qu L.H."/>
            <person name="Nelson D.R."/>
            <person name="Sanderfoot A.A."/>
            <person name="Spalding M.H."/>
            <person name="Kapitonov V.V."/>
            <person name="Ren Q."/>
            <person name="Ferris P."/>
            <person name="Lindquist E."/>
            <person name="Shapiro H."/>
            <person name="Lucas S.M."/>
            <person name="Grimwood J."/>
            <person name="Schmutz J."/>
            <person name="Grigoriev I.V."/>
            <person name="Rokhsar D.S."/>
        </authorList>
    </citation>
    <scope>NUCLEOTIDE SEQUENCE</scope>
    <source>
        <strain evidence="9">CC-503 cw92 mt+</strain>
    </source>
</reference>
<evidence type="ECO:0000313" key="9">
    <source>
        <dbReference type="EMBL" id="PNW86706.1"/>
    </source>
</evidence>
<dbReference type="PaxDb" id="3055-EDO97702"/>
<evidence type="ECO:0000256" key="2">
    <source>
        <dbReference type="ARBA" id="ARBA00006251"/>
    </source>
</evidence>
<dbReference type="GO" id="GO:0051996">
    <property type="term" value="F:squalene synthase [NAD(P)H] activity"/>
    <property type="evidence" value="ECO:0007669"/>
    <property type="project" value="InterPro"/>
</dbReference>
<dbReference type="EC" id="2.5.1.32" evidence="3"/>
<dbReference type="OrthoDB" id="6600518at2759"/>
<dbReference type="EMBL" id="AY604701">
    <property type="protein sequence ID" value="AAT38474.1"/>
    <property type="molecule type" value="Genomic_DNA"/>
</dbReference>
<keyword evidence="10" id="KW-1185">Reference proteome</keyword>
<dbReference type="HOGENOM" id="CLU_037269_2_0_1"/>
<dbReference type="Gramene" id="PNW86706">
    <property type="protein sequence ID" value="PNW86706"/>
    <property type="gene ID" value="CHLRE_02g095092v5"/>
</dbReference>
<dbReference type="InterPro" id="IPR008949">
    <property type="entry name" value="Isoprenoid_synthase_dom_sf"/>
</dbReference>
<dbReference type="FunFam" id="1.10.600.10:FF:000004">
    <property type="entry name" value="Phytoene synthase chloroplastic"/>
    <property type="match status" value="1"/>
</dbReference>
<evidence type="ECO:0000256" key="6">
    <source>
        <dbReference type="SAM" id="MobiDB-lite"/>
    </source>
</evidence>
<organism evidence="8">
    <name type="scientific">Chlamydomonas reinhardtii</name>
    <name type="common">Chlamydomonas smithii</name>
    <dbReference type="NCBI Taxonomy" id="3055"/>
    <lineage>
        <taxon>Eukaryota</taxon>
        <taxon>Viridiplantae</taxon>
        <taxon>Chlorophyta</taxon>
        <taxon>core chlorophytes</taxon>
        <taxon>Chlorophyceae</taxon>
        <taxon>CS clade</taxon>
        <taxon>Chlamydomonadales</taxon>
        <taxon>Chlamydomonadaceae</taxon>
        <taxon>Chlamydomonas</taxon>
    </lineage>
</organism>
<dbReference type="InterPro" id="IPR033904">
    <property type="entry name" value="Trans_IPPS_HH"/>
</dbReference>
<gene>
    <name evidence="8" type="primary">PSY</name>
    <name evidence="9" type="ORF">CHLRE_02g095092v5</name>
</gene>
<dbReference type="EMBL" id="AY604702">
    <property type="protein sequence ID" value="AAT38475.1"/>
    <property type="molecule type" value="Genomic_DNA"/>
</dbReference>
<evidence type="ECO:0000256" key="4">
    <source>
        <dbReference type="ARBA" id="ARBA00022679"/>
    </source>
</evidence>
<dbReference type="SFLD" id="SFLDG01018">
    <property type="entry name" value="Squalene/Phytoene_Synthase_Lik"/>
    <property type="match status" value="1"/>
</dbReference>
<dbReference type="ExpressionAtlas" id="Q6J214">
    <property type="expression patterns" value="baseline and differential"/>
</dbReference>
<evidence type="ECO:0000313" key="7">
    <source>
        <dbReference type="EMBL" id="AAT38474.1"/>
    </source>
</evidence>
<dbReference type="SUPFAM" id="SSF48576">
    <property type="entry name" value="Terpenoid synthases"/>
    <property type="match status" value="1"/>
</dbReference>
<dbReference type="InterPro" id="IPR002060">
    <property type="entry name" value="Squ/phyt_synthse"/>
</dbReference>
<comment type="catalytic activity">
    <reaction evidence="1">
        <text>2 (2E,6E,10E)-geranylgeranyl diphosphate = 15-cis-phytoene + 2 diphosphate</text>
        <dbReference type="Rhea" id="RHEA:34475"/>
        <dbReference type="ChEBI" id="CHEBI:27787"/>
        <dbReference type="ChEBI" id="CHEBI:33019"/>
        <dbReference type="ChEBI" id="CHEBI:58756"/>
        <dbReference type="EC" id="2.5.1.32"/>
    </reaction>
</comment>
<dbReference type="PANTHER" id="PTHR31480">
    <property type="entry name" value="BIFUNCTIONAL LYCOPENE CYCLASE/PHYTOENE SYNTHASE"/>
    <property type="match status" value="1"/>
</dbReference>
<dbReference type="EMBL" id="CM008963">
    <property type="protein sequence ID" value="PNW86706.1"/>
    <property type="molecule type" value="Genomic_DNA"/>
</dbReference>
<dbReference type="InterPro" id="IPR019845">
    <property type="entry name" value="Squalene/phytoene_synthase_CS"/>
</dbReference>
<comment type="similarity">
    <text evidence="2">Belongs to the phytoene/squalene synthase family.</text>
</comment>